<organism evidence="1 2">
    <name type="scientific">Smallanthus sonchifolius</name>
    <dbReference type="NCBI Taxonomy" id="185202"/>
    <lineage>
        <taxon>Eukaryota</taxon>
        <taxon>Viridiplantae</taxon>
        <taxon>Streptophyta</taxon>
        <taxon>Embryophyta</taxon>
        <taxon>Tracheophyta</taxon>
        <taxon>Spermatophyta</taxon>
        <taxon>Magnoliopsida</taxon>
        <taxon>eudicotyledons</taxon>
        <taxon>Gunneridae</taxon>
        <taxon>Pentapetalae</taxon>
        <taxon>asterids</taxon>
        <taxon>campanulids</taxon>
        <taxon>Asterales</taxon>
        <taxon>Asteraceae</taxon>
        <taxon>Asteroideae</taxon>
        <taxon>Heliantheae alliance</taxon>
        <taxon>Millerieae</taxon>
        <taxon>Smallanthus</taxon>
    </lineage>
</organism>
<keyword evidence="2" id="KW-1185">Reference proteome</keyword>
<name>A0ACB9J0P4_9ASTR</name>
<comment type="caution">
    <text evidence="1">The sequence shown here is derived from an EMBL/GenBank/DDBJ whole genome shotgun (WGS) entry which is preliminary data.</text>
</comment>
<evidence type="ECO:0000313" key="1">
    <source>
        <dbReference type="EMBL" id="KAI3814089.1"/>
    </source>
</evidence>
<sequence length="1051" mass="116802">MDPKVIPNTPKHASSSQIPPPPFSLFIPTNNLIAMAMAIKLPLILLFFSSSLIPTFSLFEDQVGLMDWHQRYIGKVKHAVFHTQKAGRKRVVVSTEENVIASLDLRRGEIFWRHVLGANDVVDKIDIALGKYVITLSSEGSILRAWNLPDGQMVWESFLSGSKSSKALLTVPANLKVDLDSPIIVYSGACIHAISSIDGEYLWKKDFASEGSVDVHQLILPGGSDVVHAVGVTDSSQFDTYEIHIKNGGLLKHTSASFPGGIYGEILPISGDRFVVLDASRSVLVLITIENGQIHLEQTHISDLIHGSSGNTVILPSKLSGIFSLRTDNGIVFIKVTDEGKLNVMEKVDKTVVISDALPLSEGEQAFALVQHGDGKIELSVRLVHDMSSNHLKETVKMDHERGFVHKIFINNYVRTDRSHGFRALIVMEDHSLLLLQQGEIVWTRDDGLASVIDVATSELPVEKIGVSVAKVEHSLFEWLKGHMLKLKGTLMLATPDEVAAIQKIRLQSSEKSRMTRDHNGFRRLLILLTRAGKLYALHTGDGRVVWSTLLQSLRTTSQQCAGIKLHQWQVPHHHALDNNPSVLVVGRCGLSLTSPSALSIVDAYTGKELQNMGPVQHSTVQVISLPFRDSSEQQLHLLIDADKRAHLYPTTPEAAHIFQRESENVYWYSVESEAGILRGYGVKKSHSSDTPSEYCFETRNLWSVVFPSESEKIIGTVTRKPNEVVHTQAKVIADEDVMYKYISKNMLFVATVSPKASGPIGSATPDESVLVVYLVDTVTGRILHRMTHLGSQGPVHAVLSENWVVYHYFNLRAHRYGMSIIEIYDQSRAENKDILKLIVGKHNLTTPVSSYSRPEVTTKSQSYFFTHSVKAISVTSTAKGITSKHLLIGTIGDQVLALDKRFVDPRRSLNPTQADKEEGLLPLTDALPIIPQSYVTHSFKVEGLRGIETVPAKLESTSLVFAYGVDLFHTRIAPSRTYDSLTEDFNYALLLLTILALVVAIFVTWVLSERKDLQDKWSWPQTQLWLQSSSEQRLLNICSTPVNMFVNQNR</sequence>
<protein>
    <submittedName>
        <fullName evidence="1">Uncharacterized protein</fullName>
    </submittedName>
</protein>
<evidence type="ECO:0000313" key="2">
    <source>
        <dbReference type="Proteomes" id="UP001056120"/>
    </source>
</evidence>
<reference evidence="1 2" key="2">
    <citation type="journal article" date="2022" name="Mol. Ecol. Resour.">
        <title>The genomes of chicory, endive, great burdock and yacon provide insights into Asteraceae paleo-polyploidization history and plant inulin production.</title>
        <authorList>
            <person name="Fan W."/>
            <person name="Wang S."/>
            <person name="Wang H."/>
            <person name="Wang A."/>
            <person name="Jiang F."/>
            <person name="Liu H."/>
            <person name="Zhao H."/>
            <person name="Xu D."/>
            <person name="Zhang Y."/>
        </authorList>
    </citation>
    <scope>NUCLEOTIDE SEQUENCE [LARGE SCALE GENOMIC DNA]</scope>
    <source>
        <strain evidence="2">cv. Yunnan</strain>
        <tissue evidence="1">Leaves</tissue>
    </source>
</reference>
<dbReference type="EMBL" id="CM042023">
    <property type="protein sequence ID" value="KAI3814089.1"/>
    <property type="molecule type" value="Genomic_DNA"/>
</dbReference>
<proteinExistence type="predicted"/>
<gene>
    <name evidence="1" type="ORF">L1987_18834</name>
</gene>
<accession>A0ACB9J0P4</accession>
<dbReference type="Proteomes" id="UP001056120">
    <property type="component" value="Linkage Group LG06"/>
</dbReference>
<reference evidence="2" key="1">
    <citation type="journal article" date="2022" name="Mol. Ecol. Resour.">
        <title>The genomes of chicory, endive, great burdock and yacon provide insights into Asteraceae palaeo-polyploidization history and plant inulin production.</title>
        <authorList>
            <person name="Fan W."/>
            <person name="Wang S."/>
            <person name="Wang H."/>
            <person name="Wang A."/>
            <person name="Jiang F."/>
            <person name="Liu H."/>
            <person name="Zhao H."/>
            <person name="Xu D."/>
            <person name="Zhang Y."/>
        </authorList>
    </citation>
    <scope>NUCLEOTIDE SEQUENCE [LARGE SCALE GENOMIC DNA]</scope>
    <source>
        <strain evidence="2">cv. Yunnan</strain>
    </source>
</reference>